<dbReference type="InterPro" id="IPR001879">
    <property type="entry name" value="GPCR_2_extracellular_dom"/>
</dbReference>
<feature type="transmembrane region" description="Helical" evidence="12">
    <location>
        <begin position="232"/>
        <end position="257"/>
    </location>
</feature>
<feature type="transmembrane region" description="Helical" evidence="12">
    <location>
        <begin position="206"/>
        <end position="225"/>
    </location>
</feature>
<protein>
    <submittedName>
        <fullName evidence="15">PDFR-like protein</fullName>
    </submittedName>
</protein>
<comment type="similarity">
    <text evidence="2">Belongs to the G-protein coupled receptor 2 family.</text>
</comment>
<evidence type="ECO:0000256" key="1">
    <source>
        <dbReference type="ARBA" id="ARBA00004651"/>
    </source>
</evidence>
<keyword evidence="10" id="KW-0807">Transducer</keyword>
<keyword evidence="5 12" id="KW-1133">Transmembrane helix</keyword>
<evidence type="ECO:0000259" key="13">
    <source>
        <dbReference type="PROSITE" id="PS50227"/>
    </source>
</evidence>
<feature type="transmembrane region" description="Helical" evidence="12">
    <location>
        <begin position="348"/>
        <end position="370"/>
    </location>
</feature>
<evidence type="ECO:0000259" key="14">
    <source>
        <dbReference type="PROSITE" id="PS50261"/>
    </source>
</evidence>
<gene>
    <name evidence="15" type="ORF">MAR_006715</name>
</gene>
<feature type="transmembrane region" description="Helical" evidence="12">
    <location>
        <begin position="319"/>
        <end position="336"/>
    </location>
</feature>
<dbReference type="Pfam" id="PF00002">
    <property type="entry name" value="7tm_2"/>
    <property type="match status" value="1"/>
</dbReference>
<keyword evidence="7 12" id="KW-0472">Membrane</keyword>
<feature type="transmembrane region" description="Helical" evidence="12">
    <location>
        <begin position="112"/>
        <end position="131"/>
    </location>
</feature>
<feature type="compositionally biased region" description="Polar residues" evidence="11">
    <location>
        <begin position="415"/>
        <end position="432"/>
    </location>
</feature>
<organism evidence="15 16">
    <name type="scientific">Mya arenaria</name>
    <name type="common">Soft-shell clam</name>
    <dbReference type="NCBI Taxonomy" id="6604"/>
    <lineage>
        <taxon>Eukaryota</taxon>
        <taxon>Metazoa</taxon>
        <taxon>Spiralia</taxon>
        <taxon>Lophotrochozoa</taxon>
        <taxon>Mollusca</taxon>
        <taxon>Bivalvia</taxon>
        <taxon>Autobranchia</taxon>
        <taxon>Heteroconchia</taxon>
        <taxon>Euheterodonta</taxon>
        <taxon>Imparidentia</taxon>
        <taxon>Neoheterodontei</taxon>
        <taxon>Myida</taxon>
        <taxon>Myoidea</taxon>
        <taxon>Myidae</taxon>
        <taxon>Mya</taxon>
    </lineage>
</organism>
<comment type="subcellular location">
    <subcellularLocation>
        <location evidence="1">Cell membrane</location>
        <topology evidence="1">Multi-pass membrane protein</topology>
    </subcellularLocation>
</comment>
<dbReference type="PRINTS" id="PR00249">
    <property type="entry name" value="GPCRSECRETIN"/>
</dbReference>
<evidence type="ECO:0000256" key="6">
    <source>
        <dbReference type="ARBA" id="ARBA00023040"/>
    </source>
</evidence>
<dbReference type="PANTHER" id="PTHR45620:SF17">
    <property type="entry name" value="PDF RECEPTOR"/>
    <property type="match status" value="1"/>
</dbReference>
<evidence type="ECO:0000256" key="3">
    <source>
        <dbReference type="ARBA" id="ARBA00022475"/>
    </source>
</evidence>
<dbReference type="PANTHER" id="PTHR45620">
    <property type="entry name" value="PDF RECEPTOR-LIKE PROTEIN-RELATED"/>
    <property type="match status" value="1"/>
</dbReference>
<reference evidence="15" key="1">
    <citation type="submission" date="2022-11" db="EMBL/GenBank/DDBJ databases">
        <title>Centuries of genome instability and evolution in soft-shell clam transmissible cancer (bioRxiv).</title>
        <authorList>
            <person name="Hart S.F.M."/>
            <person name="Yonemitsu M.A."/>
            <person name="Giersch R.M."/>
            <person name="Beal B.F."/>
            <person name="Arriagada G."/>
            <person name="Davis B.W."/>
            <person name="Ostrander E.A."/>
            <person name="Goff S.P."/>
            <person name="Metzger M.J."/>
        </authorList>
    </citation>
    <scope>NUCLEOTIDE SEQUENCE</scope>
    <source>
        <strain evidence="15">MELC-2E11</strain>
        <tissue evidence="15">Siphon/mantle</tissue>
    </source>
</reference>
<dbReference type="PROSITE" id="PS50261">
    <property type="entry name" value="G_PROTEIN_RECEP_F2_4"/>
    <property type="match status" value="1"/>
</dbReference>
<keyword evidence="3" id="KW-1003">Cell membrane</keyword>
<dbReference type="InterPro" id="IPR017981">
    <property type="entry name" value="GPCR_2-like_7TM"/>
</dbReference>
<evidence type="ECO:0000256" key="10">
    <source>
        <dbReference type="ARBA" id="ARBA00023224"/>
    </source>
</evidence>
<feature type="domain" description="G-protein coupled receptors family 2 profile 1" evidence="13">
    <location>
        <begin position="1"/>
        <end position="79"/>
    </location>
</feature>
<evidence type="ECO:0000313" key="16">
    <source>
        <dbReference type="Proteomes" id="UP001164746"/>
    </source>
</evidence>
<dbReference type="InterPro" id="IPR036445">
    <property type="entry name" value="GPCR_2_extracell_dom_sf"/>
</dbReference>
<feature type="transmembrane region" description="Helical" evidence="12">
    <location>
        <begin position="277"/>
        <end position="298"/>
    </location>
</feature>
<keyword evidence="8" id="KW-0675">Receptor</keyword>
<accession>A0ABY7D9B9</accession>
<evidence type="ECO:0000256" key="4">
    <source>
        <dbReference type="ARBA" id="ARBA00022692"/>
    </source>
</evidence>
<feature type="domain" description="G-protein coupled receptors family 2 profile 2" evidence="14">
    <location>
        <begin position="106"/>
        <end position="371"/>
    </location>
</feature>
<evidence type="ECO:0000256" key="8">
    <source>
        <dbReference type="ARBA" id="ARBA00023170"/>
    </source>
</evidence>
<sequence length="450" mass="51802">MELRHHGLYCNATWDTILCWPAARAGVTIRLPCPPLPGLDPDKFGYRTCGPEGRWEGKFPGDYSLPRGYTNYTNCYTPETLDLYKKFFLNKSPAQKQMMKDVLNATRTMEVVGLWLSLVSSLISLFIFCYFRSLRCHRTRIHRNLFLSIIVQVFIRLIVYVDQFVARMQGGEIGGTSSGSSGAIYDTPVLCEILYSLVEYTKTVSFMWMLIEGMYLHNQIAVSVFSKKPNYVVFYAMGWGLPIPVTVAWCITLAFTYKRKCWYAYYFLPTIWIIEVPRILIIAINLLFLLNIIRVLVLKLQNSHTNEAQYIKVRKAIKAALFLLPLLGITNFLVMIEPDKEPVKFAIWSFTSHFLTTFQGFIISLLYCFLNGEVQITLKKRWDRFRQRRMVHNSSFRRLSRSFSVFTSLTEVPHSANQNRAQSTTSNASSLNGHGVPLLRDIMARQESGV</sequence>
<dbReference type="Proteomes" id="UP001164746">
    <property type="component" value="Chromosome 1"/>
</dbReference>
<evidence type="ECO:0000256" key="5">
    <source>
        <dbReference type="ARBA" id="ARBA00022989"/>
    </source>
</evidence>
<dbReference type="EMBL" id="CP111012">
    <property type="protein sequence ID" value="WAQ94244.1"/>
    <property type="molecule type" value="Genomic_DNA"/>
</dbReference>
<dbReference type="PROSITE" id="PS00649">
    <property type="entry name" value="G_PROTEIN_RECEP_F2_1"/>
    <property type="match status" value="1"/>
</dbReference>
<dbReference type="InterPro" id="IPR000832">
    <property type="entry name" value="GPCR_2_secretin-like"/>
</dbReference>
<dbReference type="InterPro" id="IPR017983">
    <property type="entry name" value="GPCR_2_secretin-like_CS"/>
</dbReference>
<keyword evidence="4 12" id="KW-0812">Transmembrane</keyword>
<evidence type="ECO:0000256" key="7">
    <source>
        <dbReference type="ARBA" id="ARBA00023136"/>
    </source>
</evidence>
<dbReference type="SUPFAM" id="SSF111418">
    <property type="entry name" value="Hormone receptor domain"/>
    <property type="match status" value="1"/>
</dbReference>
<evidence type="ECO:0000313" key="15">
    <source>
        <dbReference type="EMBL" id="WAQ94244.1"/>
    </source>
</evidence>
<dbReference type="PROSITE" id="PS00650">
    <property type="entry name" value="G_PROTEIN_RECEP_F2_2"/>
    <property type="match status" value="1"/>
</dbReference>
<keyword evidence="6" id="KW-0297">G-protein coupled receptor</keyword>
<evidence type="ECO:0000256" key="2">
    <source>
        <dbReference type="ARBA" id="ARBA00005314"/>
    </source>
</evidence>
<proteinExistence type="inferred from homology"/>
<feature type="transmembrane region" description="Helical" evidence="12">
    <location>
        <begin position="143"/>
        <end position="161"/>
    </location>
</feature>
<feature type="region of interest" description="Disordered" evidence="11">
    <location>
        <begin position="414"/>
        <end position="434"/>
    </location>
</feature>
<dbReference type="Gene3D" id="1.20.1070.10">
    <property type="entry name" value="Rhodopsin 7-helix transmembrane proteins"/>
    <property type="match status" value="1"/>
</dbReference>
<keyword evidence="9" id="KW-0325">Glycoprotein</keyword>
<dbReference type="SMART" id="SM00008">
    <property type="entry name" value="HormR"/>
    <property type="match status" value="1"/>
</dbReference>
<evidence type="ECO:0000256" key="9">
    <source>
        <dbReference type="ARBA" id="ARBA00023180"/>
    </source>
</evidence>
<name>A0ABY7D9B9_MYAAR</name>
<evidence type="ECO:0000256" key="12">
    <source>
        <dbReference type="SAM" id="Phobius"/>
    </source>
</evidence>
<keyword evidence="16" id="KW-1185">Reference proteome</keyword>
<dbReference type="Gene3D" id="4.10.1240.10">
    <property type="entry name" value="GPCR, family 2, extracellular hormone receptor domain"/>
    <property type="match status" value="1"/>
</dbReference>
<evidence type="ECO:0000256" key="11">
    <source>
        <dbReference type="SAM" id="MobiDB-lite"/>
    </source>
</evidence>
<dbReference type="Pfam" id="PF02793">
    <property type="entry name" value="HRM"/>
    <property type="match status" value="1"/>
</dbReference>
<dbReference type="InterPro" id="IPR050332">
    <property type="entry name" value="GPCR_2"/>
</dbReference>
<dbReference type="PROSITE" id="PS50227">
    <property type="entry name" value="G_PROTEIN_RECEP_F2_3"/>
    <property type="match status" value="1"/>
</dbReference>